<gene>
    <name evidence="1" type="ORF">THAOC_10553</name>
</gene>
<reference evidence="1 2" key="1">
    <citation type="journal article" date="2012" name="Genome Biol.">
        <title>Genome and low-iron response of an oceanic diatom adapted to chronic iron limitation.</title>
        <authorList>
            <person name="Lommer M."/>
            <person name="Specht M."/>
            <person name="Roy A.S."/>
            <person name="Kraemer L."/>
            <person name="Andreson R."/>
            <person name="Gutowska M.A."/>
            <person name="Wolf J."/>
            <person name="Bergner S.V."/>
            <person name="Schilhabel M.B."/>
            <person name="Klostermeier U.C."/>
            <person name="Beiko R.G."/>
            <person name="Rosenstiel P."/>
            <person name="Hippler M."/>
            <person name="Laroche J."/>
        </authorList>
    </citation>
    <scope>NUCLEOTIDE SEQUENCE [LARGE SCALE GENOMIC DNA]</scope>
    <source>
        <strain evidence="1 2">CCMP1005</strain>
    </source>
</reference>
<comment type="caution">
    <text evidence="1">The sequence shown here is derived from an EMBL/GenBank/DDBJ whole genome shotgun (WGS) entry which is preliminary data.</text>
</comment>
<dbReference type="EMBL" id="AGNL01011622">
    <property type="protein sequence ID" value="EJK68282.1"/>
    <property type="molecule type" value="Genomic_DNA"/>
</dbReference>
<evidence type="ECO:0000313" key="1">
    <source>
        <dbReference type="EMBL" id="EJK68282.1"/>
    </source>
</evidence>
<accession>K0TCR9</accession>
<name>K0TCR9_THAOC</name>
<dbReference type="AlphaFoldDB" id="K0TCR9"/>
<evidence type="ECO:0000313" key="2">
    <source>
        <dbReference type="Proteomes" id="UP000266841"/>
    </source>
</evidence>
<organism evidence="1 2">
    <name type="scientific">Thalassiosira oceanica</name>
    <name type="common">Marine diatom</name>
    <dbReference type="NCBI Taxonomy" id="159749"/>
    <lineage>
        <taxon>Eukaryota</taxon>
        <taxon>Sar</taxon>
        <taxon>Stramenopiles</taxon>
        <taxon>Ochrophyta</taxon>
        <taxon>Bacillariophyta</taxon>
        <taxon>Coscinodiscophyceae</taxon>
        <taxon>Thalassiosirophycidae</taxon>
        <taxon>Thalassiosirales</taxon>
        <taxon>Thalassiosiraceae</taxon>
        <taxon>Thalassiosira</taxon>
    </lineage>
</organism>
<proteinExistence type="predicted"/>
<keyword evidence="2" id="KW-1185">Reference proteome</keyword>
<sequence>MQGVLLSEVTRIRAQISNPEVHQPQGRHDAWPEGGSLPLAIHCYAMKESWPPQSADSWPAWRSTQGVLPSKVAKIQAQINNLEVHQPQGRHDDDAWLELEVSIILLVVECKKTDRISSGTDDFHT</sequence>
<protein>
    <submittedName>
        <fullName evidence="1">Uncharacterized protein</fullName>
    </submittedName>
</protein>
<dbReference type="Proteomes" id="UP000266841">
    <property type="component" value="Unassembled WGS sequence"/>
</dbReference>